<feature type="transmembrane region" description="Helical" evidence="1">
    <location>
        <begin position="205"/>
        <end position="233"/>
    </location>
</feature>
<feature type="transmembrane region" description="Helical" evidence="1">
    <location>
        <begin position="89"/>
        <end position="114"/>
    </location>
</feature>
<feature type="transmembrane region" description="Helical" evidence="1">
    <location>
        <begin position="28"/>
        <end position="52"/>
    </location>
</feature>
<dbReference type="Proteomes" id="UP001219568">
    <property type="component" value="Unassembled WGS sequence"/>
</dbReference>
<protein>
    <recommendedName>
        <fullName evidence="2">DUF7703 domain-containing protein</fullName>
    </recommendedName>
</protein>
<evidence type="ECO:0000256" key="1">
    <source>
        <dbReference type="SAM" id="Phobius"/>
    </source>
</evidence>
<evidence type="ECO:0000313" key="4">
    <source>
        <dbReference type="Proteomes" id="UP001219568"/>
    </source>
</evidence>
<organism evidence="3 4">
    <name type="scientific">Penicillium canescens</name>
    <dbReference type="NCBI Taxonomy" id="5083"/>
    <lineage>
        <taxon>Eukaryota</taxon>
        <taxon>Fungi</taxon>
        <taxon>Dikarya</taxon>
        <taxon>Ascomycota</taxon>
        <taxon>Pezizomycotina</taxon>
        <taxon>Eurotiomycetes</taxon>
        <taxon>Eurotiomycetidae</taxon>
        <taxon>Eurotiales</taxon>
        <taxon>Aspergillaceae</taxon>
        <taxon>Penicillium</taxon>
    </lineage>
</organism>
<keyword evidence="1" id="KW-0812">Transmembrane</keyword>
<dbReference type="Pfam" id="PF24802">
    <property type="entry name" value="DUF7703"/>
    <property type="match status" value="1"/>
</dbReference>
<feature type="transmembrane region" description="Helical" evidence="1">
    <location>
        <begin position="59"/>
        <end position="83"/>
    </location>
</feature>
<dbReference type="PANTHER" id="PTHR37013">
    <property type="entry name" value="INTEGRAL MEMBRANE PROTEIN (AFU_ORTHOLOGUE AFUA_1G05950)-RELATED"/>
    <property type="match status" value="1"/>
</dbReference>
<keyword evidence="4" id="KW-1185">Reference proteome</keyword>
<dbReference type="InterPro" id="IPR056120">
    <property type="entry name" value="DUF7703"/>
</dbReference>
<reference evidence="3" key="2">
    <citation type="submission" date="2023-01" db="EMBL/GenBank/DDBJ databases">
        <authorList>
            <person name="Petersen C."/>
        </authorList>
    </citation>
    <scope>NUCLEOTIDE SEQUENCE</scope>
    <source>
        <strain evidence="3">IBT 15450</strain>
    </source>
</reference>
<accession>A0AAD6N2F7</accession>
<keyword evidence="1" id="KW-1133">Transmembrane helix</keyword>
<dbReference type="AlphaFoldDB" id="A0AAD6N2F7"/>
<feature type="transmembrane region" description="Helical" evidence="1">
    <location>
        <begin position="126"/>
        <end position="147"/>
    </location>
</feature>
<name>A0AAD6N2F7_PENCN</name>
<evidence type="ECO:0000259" key="2">
    <source>
        <dbReference type="Pfam" id="PF24802"/>
    </source>
</evidence>
<dbReference type="PANTHER" id="PTHR37013:SF5">
    <property type="entry name" value="INTEGRAL MEMBRANE PROTEIN"/>
    <property type="match status" value="1"/>
</dbReference>
<evidence type="ECO:0000313" key="3">
    <source>
        <dbReference type="EMBL" id="KAJ6023457.1"/>
    </source>
</evidence>
<keyword evidence="1" id="KW-0472">Membrane</keyword>
<feature type="transmembrane region" description="Helical" evidence="1">
    <location>
        <begin position="167"/>
        <end position="184"/>
    </location>
</feature>
<reference evidence="3" key="1">
    <citation type="journal article" date="2023" name="IMA Fungus">
        <title>Comparative genomic study of the Penicillium genus elucidates a diverse pangenome and 15 lateral gene transfer events.</title>
        <authorList>
            <person name="Petersen C."/>
            <person name="Sorensen T."/>
            <person name="Nielsen M.R."/>
            <person name="Sondergaard T.E."/>
            <person name="Sorensen J.L."/>
            <person name="Fitzpatrick D.A."/>
            <person name="Frisvad J.C."/>
            <person name="Nielsen K.L."/>
        </authorList>
    </citation>
    <scope>NUCLEOTIDE SEQUENCE</scope>
    <source>
        <strain evidence="3">IBT 15450</strain>
    </source>
</reference>
<proteinExistence type="predicted"/>
<feature type="domain" description="DUF7703" evidence="2">
    <location>
        <begin position="24"/>
        <end position="259"/>
    </location>
</feature>
<sequence>MAPEPSSLSQVPQGLVGGYEGDSTVIKVIMGVLVAIVLYNAVELTVLILMTFRRYQGLYFWSLTLSATVGLIASGIGNLLHFFDIGPLSLALALSNIGFYFLVPAQSVVLYSRLHLVLFNQRLLRFLLRAVILSGIVFAILVTIMSFGSAFKQTGPWNAGYKVVERLQVTWFCVQEFVISMLYIRETIKLLQLHPASNKRRKNTMYQLLAINILVIVMDILVVAIEFIGLYYMQVLLKDTIYSIKLKLEFAVLGKLTTIVEAGHTEYLL</sequence>
<gene>
    <name evidence="3" type="ORF">N7460_013852</name>
</gene>
<comment type="caution">
    <text evidence="3">The sequence shown here is derived from an EMBL/GenBank/DDBJ whole genome shotgun (WGS) entry which is preliminary data.</text>
</comment>
<dbReference type="EMBL" id="JAQJZL010000016">
    <property type="protein sequence ID" value="KAJ6023457.1"/>
    <property type="molecule type" value="Genomic_DNA"/>
</dbReference>